<evidence type="ECO:0000313" key="7">
    <source>
        <dbReference type="Proteomes" id="UP000231192"/>
    </source>
</evidence>
<reference evidence="7" key="1">
    <citation type="submission" date="2017-09" db="EMBL/GenBank/DDBJ databases">
        <title>Depth-based differentiation of microbial function through sediment-hosted aquifers and enrichment of novel symbionts in the deep terrestrial subsurface.</title>
        <authorList>
            <person name="Probst A.J."/>
            <person name="Ladd B."/>
            <person name="Jarett J.K."/>
            <person name="Geller-Mcgrath D.E."/>
            <person name="Sieber C.M.K."/>
            <person name="Emerson J.B."/>
            <person name="Anantharaman K."/>
            <person name="Thomas B.C."/>
            <person name="Malmstrom R."/>
            <person name="Stieglmeier M."/>
            <person name="Klingl A."/>
            <person name="Woyke T."/>
            <person name="Ryan C.M."/>
            <person name="Banfield J.F."/>
        </authorList>
    </citation>
    <scope>NUCLEOTIDE SEQUENCE [LARGE SCALE GENOMIC DNA]</scope>
</reference>
<accession>A0A2H0UC79</accession>
<sequence>MRHLLLRKRVTKTLEPYPARTIWKRVLDKLVYTVGIIGPLMTLPQIILIYAGQDASGVSPLTWFGWALLDIPWIVYGLVHREWPIVTTYSLWLSMNLIVAIGAVMYA</sequence>
<dbReference type="Proteomes" id="UP000231192">
    <property type="component" value="Unassembled WGS sequence"/>
</dbReference>
<feature type="transmembrane region" description="Helical" evidence="5">
    <location>
        <begin position="63"/>
        <end position="79"/>
    </location>
</feature>
<dbReference type="Pfam" id="PF04193">
    <property type="entry name" value="PQ-loop"/>
    <property type="match status" value="1"/>
</dbReference>
<feature type="transmembrane region" description="Helical" evidence="5">
    <location>
        <begin position="30"/>
        <end position="51"/>
    </location>
</feature>
<dbReference type="AlphaFoldDB" id="A0A2H0UC79"/>
<name>A0A2H0UC79_9BACT</name>
<dbReference type="EMBL" id="PFBK01000003">
    <property type="protein sequence ID" value="PIR83960.1"/>
    <property type="molecule type" value="Genomic_DNA"/>
</dbReference>
<evidence type="ECO:0000256" key="1">
    <source>
        <dbReference type="ARBA" id="ARBA00004141"/>
    </source>
</evidence>
<protein>
    <submittedName>
        <fullName evidence="6">Uncharacterized protein</fullName>
    </submittedName>
</protein>
<feature type="transmembrane region" description="Helical" evidence="5">
    <location>
        <begin position="86"/>
        <end position="106"/>
    </location>
</feature>
<dbReference type="GO" id="GO:0016020">
    <property type="term" value="C:membrane"/>
    <property type="evidence" value="ECO:0007669"/>
    <property type="project" value="UniProtKB-SubCell"/>
</dbReference>
<evidence type="ECO:0000313" key="6">
    <source>
        <dbReference type="EMBL" id="PIR83960.1"/>
    </source>
</evidence>
<proteinExistence type="predicted"/>
<keyword evidence="4 5" id="KW-0472">Membrane</keyword>
<evidence type="ECO:0000256" key="2">
    <source>
        <dbReference type="ARBA" id="ARBA00022692"/>
    </source>
</evidence>
<dbReference type="Gene3D" id="1.20.1280.290">
    <property type="match status" value="1"/>
</dbReference>
<evidence type="ECO:0000256" key="4">
    <source>
        <dbReference type="ARBA" id="ARBA00023136"/>
    </source>
</evidence>
<comment type="subcellular location">
    <subcellularLocation>
        <location evidence="1">Membrane</location>
        <topology evidence="1">Multi-pass membrane protein</topology>
    </subcellularLocation>
</comment>
<evidence type="ECO:0000256" key="3">
    <source>
        <dbReference type="ARBA" id="ARBA00022989"/>
    </source>
</evidence>
<comment type="caution">
    <text evidence="6">The sequence shown here is derived from an EMBL/GenBank/DDBJ whole genome shotgun (WGS) entry which is preliminary data.</text>
</comment>
<keyword evidence="3 5" id="KW-1133">Transmembrane helix</keyword>
<gene>
    <name evidence="6" type="ORF">COU18_00925</name>
</gene>
<evidence type="ECO:0000256" key="5">
    <source>
        <dbReference type="SAM" id="Phobius"/>
    </source>
</evidence>
<dbReference type="InterPro" id="IPR006603">
    <property type="entry name" value="PQ-loop_rpt"/>
</dbReference>
<keyword evidence="2 5" id="KW-0812">Transmembrane</keyword>
<organism evidence="6 7">
    <name type="scientific">Candidatus Kaiserbacteria bacterium CG10_big_fil_rev_8_21_14_0_10_51_14</name>
    <dbReference type="NCBI Taxonomy" id="1974610"/>
    <lineage>
        <taxon>Bacteria</taxon>
        <taxon>Candidatus Kaiseribacteriota</taxon>
    </lineage>
</organism>